<dbReference type="AlphaFoldDB" id="A0A7K1SQX5"/>
<feature type="transmembrane region" description="Helical" evidence="1">
    <location>
        <begin position="46"/>
        <end position="65"/>
    </location>
</feature>
<comment type="caution">
    <text evidence="2">The sequence shown here is derived from an EMBL/GenBank/DDBJ whole genome shotgun (WGS) entry which is preliminary data.</text>
</comment>
<evidence type="ECO:0000313" key="2">
    <source>
        <dbReference type="EMBL" id="MVM36103.1"/>
    </source>
</evidence>
<feature type="transmembrane region" description="Helical" evidence="1">
    <location>
        <begin position="120"/>
        <end position="140"/>
    </location>
</feature>
<name>A0A7K1SQX5_9BACT</name>
<evidence type="ECO:0000256" key="1">
    <source>
        <dbReference type="SAM" id="Phobius"/>
    </source>
</evidence>
<gene>
    <name evidence="2" type="ORF">GO755_39180</name>
</gene>
<keyword evidence="1" id="KW-1133">Transmembrane helix</keyword>
<feature type="transmembrane region" description="Helical" evidence="1">
    <location>
        <begin position="6"/>
        <end position="25"/>
    </location>
</feature>
<accession>A0A7K1SQX5</accession>
<evidence type="ECO:0008006" key="4">
    <source>
        <dbReference type="Google" id="ProtNLM"/>
    </source>
</evidence>
<keyword evidence="1" id="KW-0472">Membrane</keyword>
<organism evidence="2 3">
    <name type="scientific">Spirosoma arboris</name>
    <dbReference type="NCBI Taxonomy" id="2682092"/>
    <lineage>
        <taxon>Bacteria</taxon>
        <taxon>Pseudomonadati</taxon>
        <taxon>Bacteroidota</taxon>
        <taxon>Cytophagia</taxon>
        <taxon>Cytophagales</taxon>
        <taxon>Cytophagaceae</taxon>
        <taxon>Spirosoma</taxon>
    </lineage>
</organism>
<dbReference type="RefSeq" id="WP_157590903.1">
    <property type="nucleotide sequence ID" value="NZ_WPIN01000031.1"/>
</dbReference>
<evidence type="ECO:0000313" key="3">
    <source>
        <dbReference type="Proteomes" id="UP000436006"/>
    </source>
</evidence>
<dbReference type="Proteomes" id="UP000436006">
    <property type="component" value="Unassembled WGS sequence"/>
</dbReference>
<dbReference type="EMBL" id="WPIN01000031">
    <property type="protein sequence ID" value="MVM36103.1"/>
    <property type="molecule type" value="Genomic_DNA"/>
</dbReference>
<proteinExistence type="predicted"/>
<sequence>MYPTILAIHSLVRWFVLMSLLFIIYRAYTGWSLRKSFSKFDDRVRRITVSIVNIQVVVGLYLYFISPITDYFSHNYKIAVKVGEMRFFGLEHVLLMIIALTIISIGSVKIKNKSKDTEKFKTMAIWFTIGLLAILTSIPWPFSPLASRPYIRPF</sequence>
<keyword evidence="1" id="KW-0812">Transmembrane</keyword>
<protein>
    <recommendedName>
        <fullName evidence="4">Cytochrome B</fullName>
    </recommendedName>
</protein>
<reference evidence="2 3" key="1">
    <citation type="submission" date="2019-12" db="EMBL/GenBank/DDBJ databases">
        <title>Spirosoma sp. HMF4905 genome sequencing and assembly.</title>
        <authorList>
            <person name="Kang H."/>
            <person name="Cha I."/>
            <person name="Kim H."/>
            <person name="Joh K."/>
        </authorList>
    </citation>
    <scope>NUCLEOTIDE SEQUENCE [LARGE SCALE GENOMIC DNA]</scope>
    <source>
        <strain evidence="2 3">HMF4905</strain>
    </source>
</reference>
<keyword evidence="3" id="KW-1185">Reference proteome</keyword>
<feature type="transmembrane region" description="Helical" evidence="1">
    <location>
        <begin position="85"/>
        <end position="108"/>
    </location>
</feature>